<dbReference type="AlphaFoldDB" id="A0A2I1HA55"/>
<accession>A0A2I1HA55</accession>
<organism evidence="1 2">
    <name type="scientific">Rhizophagus irregularis</name>
    <dbReference type="NCBI Taxonomy" id="588596"/>
    <lineage>
        <taxon>Eukaryota</taxon>
        <taxon>Fungi</taxon>
        <taxon>Fungi incertae sedis</taxon>
        <taxon>Mucoromycota</taxon>
        <taxon>Glomeromycotina</taxon>
        <taxon>Glomeromycetes</taxon>
        <taxon>Glomerales</taxon>
        <taxon>Glomeraceae</taxon>
        <taxon>Rhizophagus</taxon>
    </lineage>
</organism>
<keyword evidence="2" id="KW-1185">Reference proteome</keyword>
<comment type="caution">
    <text evidence="1">The sequence shown here is derived from an EMBL/GenBank/DDBJ whole genome shotgun (WGS) entry which is preliminary data.</text>
</comment>
<evidence type="ECO:0000313" key="1">
    <source>
        <dbReference type="EMBL" id="PKY55763.1"/>
    </source>
</evidence>
<sequence length="174" mass="20167">MGKGNDTIVDDKKDDIIIEGKVDVIVEDDVMVEDVEDVEDNIIVDYTNINLQKERENVVKKSYYKQTYANKYFIEEITPELVRCKCGKEIRLKILQRMGVTARFLNIHFPDVTFLRRQDKNTKSRMDIVRIACNKSCAMNHMQTGNLVLRSGWVFNGSIRGLLRFGNGLFELEL</sequence>
<dbReference type="EMBL" id="LLXI01001954">
    <property type="protein sequence ID" value="PKY55763.1"/>
    <property type="molecule type" value="Genomic_DNA"/>
</dbReference>
<proteinExistence type="predicted"/>
<protein>
    <submittedName>
        <fullName evidence="1">Uncharacterized protein</fullName>
    </submittedName>
</protein>
<evidence type="ECO:0000313" key="2">
    <source>
        <dbReference type="Proteomes" id="UP000234323"/>
    </source>
</evidence>
<gene>
    <name evidence="1" type="ORF">RhiirA4_505232</name>
</gene>
<reference evidence="1 2" key="1">
    <citation type="submission" date="2015-10" db="EMBL/GenBank/DDBJ databases">
        <title>Genome analyses suggest a sexual origin of heterokaryosis in a supposedly ancient asexual fungus.</title>
        <authorList>
            <person name="Ropars J."/>
            <person name="Sedzielewska K."/>
            <person name="Noel J."/>
            <person name="Charron P."/>
            <person name="Farinelli L."/>
            <person name="Marton T."/>
            <person name="Kruger M."/>
            <person name="Pelin A."/>
            <person name="Brachmann A."/>
            <person name="Corradi N."/>
        </authorList>
    </citation>
    <scope>NUCLEOTIDE SEQUENCE [LARGE SCALE GENOMIC DNA]</scope>
    <source>
        <strain evidence="1 2">A4</strain>
    </source>
</reference>
<name>A0A2I1HA55_9GLOM</name>
<dbReference type="Proteomes" id="UP000234323">
    <property type="component" value="Unassembled WGS sequence"/>
</dbReference>